<sequence length="809" mass="87911">MALEPVVTLKVPAHLQWRRLKGDLERSGDEMSPAQFFQRISTPELKKIGLSPSAVAEEQEACIADRLKDVLKSKNNAGARKKLANLLSDEVVVDLVEDVAEWWASLDALFTAETVEWDDIETMSAVLNDAVGVVEASLPGKPKSNSLGSALTMWPVGKDVLAQGRLLASKAKATLESLAPLMSKAEVFNKAVERCMPELSVTELSWINRATDALTNLQKDYSAALSGGIQTYIPEARDTRFVEGTGKWVDLVANGWVKILSTVVREDLSAADLRRWLHETAEMRKILAMATDSIEDAHQLYNPVFIDKASACNHAAGITNTLAKWDELLLAESPDKDVKLPKFQNLQSLMVSCFKSFPQDLAPWTSMAPPSVLLKAPAFVDGPHMDALKSAIRKSGETYVNEIYDAAKQIFGETPTSFSCERLKMNDINFLVSVQLPRKAVEGAVHWAGQVGDEALRVQLNFLDSIVCAIACAAKLHQLVLLRNTATSFKDLLLTDDHVTAWRDAGVRMGHLQRLVEDPATAGMMENISESPFHLGRLDGLIDVLSFGRSVLDESRRLEGVFRECLTSDVTRMSETIEQKTPAYPSTGLVGNKKVIQQIISAEHSSLSQVSVALKHELKLAKMIGKLFLVLPAEISTRAGKAVECALATVALGAVFSSTEVDWPAAEFEESADCSRAVAKLRADLRKTGWEETEEITFLLNQWRDGQWLSKAVDTAAADQAKPMPMEPDTQYDGEAGGSPGSRAQEAQSVARLPAASSTPSPTPSPTVEPDAEPDAQSDTQPVAQSDAAPVAPPDAQPDAQPDAGLLPF</sequence>
<accession>A0ABN9X7Y2</accession>
<evidence type="ECO:0000313" key="2">
    <source>
        <dbReference type="EMBL" id="CAK0894947.1"/>
    </source>
</evidence>
<feature type="compositionally biased region" description="Low complexity" evidence="1">
    <location>
        <begin position="781"/>
        <end position="790"/>
    </location>
</feature>
<protein>
    <submittedName>
        <fullName evidence="2">Uncharacterized protein</fullName>
    </submittedName>
</protein>
<feature type="region of interest" description="Disordered" evidence="1">
    <location>
        <begin position="714"/>
        <end position="809"/>
    </location>
</feature>
<reference evidence="2" key="1">
    <citation type="submission" date="2023-10" db="EMBL/GenBank/DDBJ databases">
        <authorList>
            <person name="Chen Y."/>
            <person name="Shah S."/>
            <person name="Dougan E. K."/>
            <person name="Thang M."/>
            <person name="Chan C."/>
        </authorList>
    </citation>
    <scope>NUCLEOTIDE SEQUENCE [LARGE SCALE GENOMIC DNA]</scope>
</reference>
<gene>
    <name evidence="2" type="ORF">PCOR1329_LOCUS73843</name>
</gene>
<feature type="compositionally biased region" description="Low complexity" evidence="1">
    <location>
        <begin position="797"/>
        <end position="809"/>
    </location>
</feature>
<keyword evidence="3" id="KW-1185">Reference proteome</keyword>
<name>A0ABN9X7Y2_9DINO</name>
<comment type="caution">
    <text evidence="2">The sequence shown here is derived from an EMBL/GenBank/DDBJ whole genome shotgun (WGS) entry which is preliminary data.</text>
</comment>
<evidence type="ECO:0000313" key="3">
    <source>
        <dbReference type="Proteomes" id="UP001189429"/>
    </source>
</evidence>
<proteinExistence type="predicted"/>
<dbReference type="Proteomes" id="UP001189429">
    <property type="component" value="Unassembled WGS sequence"/>
</dbReference>
<dbReference type="EMBL" id="CAUYUJ010019969">
    <property type="protein sequence ID" value="CAK0894947.1"/>
    <property type="molecule type" value="Genomic_DNA"/>
</dbReference>
<evidence type="ECO:0000256" key="1">
    <source>
        <dbReference type="SAM" id="MobiDB-lite"/>
    </source>
</evidence>
<organism evidence="2 3">
    <name type="scientific">Prorocentrum cordatum</name>
    <dbReference type="NCBI Taxonomy" id="2364126"/>
    <lineage>
        <taxon>Eukaryota</taxon>
        <taxon>Sar</taxon>
        <taxon>Alveolata</taxon>
        <taxon>Dinophyceae</taxon>
        <taxon>Prorocentrales</taxon>
        <taxon>Prorocentraceae</taxon>
        <taxon>Prorocentrum</taxon>
    </lineage>
</organism>